<keyword evidence="5 10" id="KW-0547">Nucleotide-binding</keyword>
<evidence type="ECO:0000256" key="2">
    <source>
        <dbReference type="ARBA" id="ARBA00012052"/>
    </source>
</evidence>
<name>A0A845MI74_9PROT</name>
<evidence type="ECO:0000256" key="3">
    <source>
        <dbReference type="ARBA" id="ARBA00017473"/>
    </source>
</evidence>
<dbReference type="AlphaFoldDB" id="A0A845MI74"/>
<comment type="function">
    <text evidence="10">Catalyzes the phosphorylation of the position 2 hydroxy group of 4-diphosphocytidyl-2C-methyl-D-erythritol.</text>
</comment>
<evidence type="ECO:0000259" key="12">
    <source>
        <dbReference type="Pfam" id="PF08544"/>
    </source>
</evidence>
<accession>A0A845MI74</accession>
<dbReference type="Proteomes" id="UP000445696">
    <property type="component" value="Unassembled WGS sequence"/>
</dbReference>
<dbReference type="SUPFAM" id="SSF54211">
    <property type="entry name" value="Ribosomal protein S5 domain 2-like"/>
    <property type="match status" value="1"/>
</dbReference>
<feature type="binding site" evidence="10">
    <location>
        <begin position="94"/>
        <end position="104"/>
    </location>
    <ligand>
        <name>ATP</name>
        <dbReference type="ChEBI" id="CHEBI:30616"/>
    </ligand>
</feature>
<feature type="active site" evidence="10">
    <location>
        <position position="9"/>
    </location>
</feature>
<evidence type="ECO:0000259" key="11">
    <source>
        <dbReference type="Pfam" id="PF00288"/>
    </source>
</evidence>
<dbReference type="InterPro" id="IPR013750">
    <property type="entry name" value="GHMP_kinase_C_dom"/>
</dbReference>
<dbReference type="GO" id="GO:0019288">
    <property type="term" value="P:isopentenyl diphosphate biosynthetic process, methylerythritol 4-phosphate pathway"/>
    <property type="evidence" value="ECO:0007669"/>
    <property type="project" value="UniProtKB-UniRule"/>
</dbReference>
<comment type="pathway">
    <text evidence="10">Isoprenoid biosynthesis; isopentenyl diphosphate biosynthesis via DXP pathway; isopentenyl diphosphate from 1-deoxy-D-xylulose 5-phosphate: step 3/6.</text>
</comment>
<evidence type="ECO:0000313" key="14">
    <source>
        <dbReference type="Proteomes" id="UP000445696"/>
    </source>
</evidence>
<evidence type="ECO:0000256" key="5">
    <source>
        <dbReference type="ARBA" id="ARBA00022741"/>
    </source>
</evidence>
<keyword evidence="8 10" id="KW-0414">Isoprene biosynthesis</keyword>
<dbReference type="PIRSF" id="PIRSF010376">
    <property type="entry name" value="IspE"/>
    <property type="match status" value="1"/>
</dbReference>
<dbReference type="InterPro" id="IPR020568">
    <property type="entry name" value="Ribosomal_Su5_D2-typ_SF"/>
</dbReference>
<reference evidence="13 14" key="1">
    <citation type="journal article" date="2014" name="Int. J. Syst. Evol. Microbiol.">
        <title>Sneathiella chungangensis sp. nov., isolated from a marine sand, and emended description of the genus Sneathiella.</title>
        <authorList>
            <person name="Siamphan C."/>
            <person name="Kim H."/>
            <person name="Lee J.S."/>
            <person name="Kim W."/>
        </authorList>
    </citation>
    <scope>NUCLEOTIDE SEQUENCE [LARGE SCALE GENOMIC DNA]</scope>
    <source>
        <strain evidence="13 14">KCTC 32476</strain>
    </source>
</reference>
<dbReference type="UniPathway" id="UPA00056">
    <property type="reaction ID" value="UER00094"/>
</dbReference>
<comment type="caution">
    <text evidence="13">The sequence shown here is derived from an EMBL/GenBank/DDBJ whole genome shotgun (WGS) entry which is preliminary data.</text>
</comment>
<dbReference type="GO" id="GO:0005524">
    <property type="term" value="F:ATP binding"/>
    <property type="evidence" value="ECO:0007669"/>
    <property type="project" value="UniProtKB-UniRule"/>
</dbReference>
<gene>
    <name evidence="10" type="primary">ispE</name>
    <name evidence="13" type="ORF">GQF03_14025</name>
</gene>
<evidence type="ECO:0000256" key="6">
    <source>
        <dbReference type="ARBA" id="ARBA00022777"/>
    </source>
</evidence>
<dbReference type="Pfam" id="PF08544">
    <property type="entry name" value="GHMP_kinases_C"/>
    <property type="match status" value="1"/>
</dbReference>
<dbReference type="RefSeq" id="WP_161339921.1">
    <property type="nucleotide sequence ID" value="NZ_JBHSDG010000003.1"/>
</dbReference>
<evidence type="ECO:0000256" key="10">
    <source>
        <dbReference type="HAMAP-Rule" id="MF_00061"/>
    </source>
</evidence>
<feature type="active site" evidence="10">
    <location>
        <position position="136"/>
    </location>
</feature>
<evidence type="ECO:0000256" key="9">
    <source>
        <dbReference type="ARBA" id="ARBA00032554"/>
    </source>
</evidence>
<keyword evidence="14" id="KW-1185">Reference proteome</keyword>
<dbReference type="PANTHER" id="PTHR43527">
    <property type="entry name" value="4-DIPHOSPHOCYTIDYL-2-C-METHYL-D-ERYTHRITOL KINASE, CHLOROPLASTIC"/>
    <property type="match status" value="1"/>
</dbReference>
<protein>
    <recommendedName>
        <fullName evidence="3 10">4-diphosphocytidyl-2-C-methyl-D-erythritol kinase</fullName>
        <shortName evidence="10">CMK</shortName>
        <ecNumber evidence="2 10">2.7.1.148</ecNumber>
    </recommendedName>
    <alternativeName>
        <fullName evidence="9 10">4-(cytidine-5'-diphospho)-2-C-methyl-D-erythritol kinase</fullName>
    </alternativeName>
</protein>
<comment type="catalytic activity">
    <reaction evidence="10">
        <text>4-CDP-2-C-methyl-D-erythritol + ATP = 4-CDP-2-C-methyl-D-erythritol 2-phosphate + ADP + H(+)</text>
        <dbReference type="Rhea" id="RHEA:18437"/>
        <dbReference type="ChEBI" id="CHEBI:15378"/>
        <dbReference type="ChEBI" id="CHEBI:30616"/>
        <dbReference type="ChEBI" id="CHEBI:57823"/>
        <dbReference type="ChEBI" id="CHEBI:57919"/>
        <dbReference type="ChEBI" id="CHEBI:456216"/>
        <dbReference type="EC" id="2.7.1.148"/>
    </reaction>
</comment>
<evidence type="ECO:0000256" key="8">
    <source>
        <dbReference type="ARBA" id="ARBA00023229"/>
    </source>
</evidence>
<keyword evidence="4 10" id="KW-0808">Transferase</keyword>
<dbReference type="Gene3D" id="3.30.230.10">
    <property type="match status" value="1"/>
</dbReference>
<dbReference type="EMBL" id="WTVA01000015">
    <property type="protein sequence ID" value="MZR23451.1"/>
    <property type="molecule type" value="Genomic_DNA"/>
</dbReference>
<keyword evidence="6 10" id="KW-0418">Kinase</keyword>
<dbReference type="InterPro" id="IPR036554">
    <property type="entry name" value="GHMP_kinase_C_sf"/>
</dbReference>
<dbReference type="GO" id="GO:0050515">
    <property type="term" value="F:4-(cytidine 5'-diphospho)-2-C-methyl-D-erythritol kinase activity"/>
    <property type="evidence" value="ECO:0007669"/>
    <property type="project" value="UniProtKB-UniRule"/>
</dbReference>
<evidence type="ECO:0000256" key="7">
    <source>
        <dbReference type="ARBA" id="ARBA00022840"/>
    </source>
</evidence>
<dbReference type="InterPro" id="IPR004424">
    <property type="entry name" value="IspE"/>
</dbReference>
<dbReference type="NCBIfam" id="NF011202">
    <property type="entry name" value="PRK14608.1"/>
    <property type="match status" value="1"/>
</dbReference>
<dbReference type="SUPFAM" id="SSF55060">
    <property type="entry name" value="GHMP Kinase, C-terminal domain"/>
    <property type="match status" value="1"/>
</dbReference>
<sequence length="284" mass="30290">MITATARAKVNLCLHVTGKRADGYHLLESLVVFAECGDDISVECDKELSLEISGPFADGTGLTDDNLVLKAAHLLQTESGANLGAKIRLVKNLPVAAGLGGGSADAAETLKLLNRLWKTGFSAQKLADMGLSLGADVPVCLVGRPVLMSGIGEHLREIPAFPKLYILLVNIGVTVSTAEVFRRLELRARGDMPPVDRFMTAEDVLDFLENTRNDLEAPARDLAPDIAMALSVIGAQDGCRLSRMSGSGATCFGLFETEDKAAIAASAIQSHYPDWWVRACPVSR</sequence>
<evidence type="ECO:0000256" key="1">
    <source>
        <dbReference type="ARBA" id="ARBA00009684"/>
    </source>
</evidence>
<dbReference type="InterPro" id="IPR006204">
    <property type="entry name" value="GHMP_kinase_N_dom"/>
</dbReference>
<keyword evidence="7 10" id="KW-0067">ATP-binding</keyword>
<dbReference type="InterPro" id="IPR014721">
    <property type="entry name" value="Ribsml_uS5_D2-typ_fold_subgr"/>
</dbReference>
<dbReference type="GO" id="GO:0016114">
    <property type="term" value="P:terpenoid biosynthetic process"/>
    <property type="evidence" value="ECO:0007669"/>
    <property type="project" value="UniProtKB-UniRule"/>
</dbReference>
<feature type="domain" description="GHMP kinase C-terminal" evidence="12">
    <location>
        <begin position="209"/>
        <end position="273"/>
    </location>
</feature>
<evidence type="ECO:0000313" key="13">
    <source>
        <dbReference type="EMBL" id="MZR23451.1"/>
    </source>
</evidence>
<organism evidence="13 14">
    <name type="scientific">Sneathiella chungangensis</name>
    <dbReference type="NCBI Taxonomy" id="1418234"/>
    <lineage>
        <taxon>Bacteria</taxon>
        <taxon>Pseudomonadati</taxon>
        <taxon>Pseudomonadota</taxon>
        <taxon>Alphaproteobacteria</taxon>
        <taxon>Sneathiellales</taxon>
        <taxon>Sneathiellaceae</taxon>
        <taxon>Sneathiella</taxon>
    </lineage>
</organism>
<dbReference type="Pfam" id="PF00288">
    <property type="entry name" value="GHMP_kinases_N"/>
    <property type="match status" value="1"/>
</dbReference>
<feature type="domain" description="GHMP kinase N-terminal" evidence="11">
    <location>
        <begin position="66"/>
        <end position="143"/>
    </location>
</feature>
<dbReference type="Gene3D" id="3.30.70.890">
    <property type="entry name" value="GHMP kinase, C-terminal domain"/>
    <property type="match status" value="1"/>
</dbReference>
<dbReference type="HAMAP" id="MF_00061">
    <property type="entry name" value="IspE"/>
    <property type="match status" value="1"/>
</dbReference>
<dbReference type="OrthoDB" id="9809438at2"/>
<proteinExistence type="inferred from homology"/>
<dbReference type="EC" id="2.7.1.148" evidence="2 10"/>
<dbReference type="PANTHER" id="PTHR43527:SF2">
    <property type="entry name" value="4-DIPHOSPHOCYTIDYL-2-C-METHYL-D-ERYTHRITOL KINASE, CHLOROPLASTIC"/>
    <property type="match status" value="1"/>
</dbReference>
<dbReference type="NCBIfam" id="TIGR00154">
    <property type="entry name" value="ispE"/>
    <property type="match status" value="1"/>
</dbReference>
<evidence type="ECO:0000256" key="4">
    <source>
        <dbReference type="ARBA" id="ARBA00022679"/>
    </source>
</evidence>
<comment type="similarity">
    <text evidence="1 10">Belongs to the GHMP kinase family. IspE subfamily.</text>
</comment>